<evidence type="ECO:0000313" key="2">
    <source>
        <dbReference type="EMBL" id="OXA53793.1"/>
    </source>
</evidence>
<dbReference type="SUPFAM" id="SSF81383">
    <property type="entry name" value="F-box domain"/>
    <property type="match status" value="1"/>
</dbReference>
<dbReference type="InterPro" id="IPR036047">
    <property type="entry name" value="F-box-like_dom_sf"/>
</dbReference>
<evidence type="ECO:0000313" key="3">
    <source>
        <dbReference type="Proteomes" id="UP000198287"/>
    </source>
</evidence>
<evidence type="ECO:0000259" key="1">
    <source>
        <dbReference type="Pfam" id="PF12937"/>
    </source>
</evidence>
<name>A0A226E858_FOLCA</name>
<keyword evidence="3" id="KW-1185">Reference proteome</keyword>
<accession>A0A226E858</accession>
<dbReference type="Proteomes" id="UP000198287">
    <property type="component" value="Unassembled WGS sequence"/>
</dbReference>
<proteinExistence type="predicted"/>
<reference evidence="2 3" key="1">
    <citation type="submission" date="2015-12" db="EMBL/GenBank/DDBJ databases">
        <title>The genome of Folsomia candida.</title>
        <authorList>
            <person name="Faddeeva A."/>
            <person name="Derks M.F."/>
            <person name="Anvar Y."/>
            <person name="Smit S."/>
            <person name="Van Straalen N."/>
            <person name="Roelofs D."/>
        </authorList>
    </citation>
    <scope>NUCLEOTIDE SEQUENCE [LARGE SCALE GENOMIC DNA]</scope>
    <source>
        <strain evidence="2 3">VU population</strain>
        <tissue evidence="2">Whole body</tissue>
    </source>
</reference>
<dbReference type="Gene3D" id="2.60.200.20">
    <property type="match status" value="1"/>
</dbReference>
<dbReference type="SUPFAM" id="SSF49879">
    <property type="entry name" value="SMAD/FHA domain"/>
    <property type="match status" value="1"/>
</dbReference>
<dbReference type="InterPro" id="IPR001810">
    <property type="entry name" value="F-box_dom"/>
</dbReference>
<dbReference type="CDD" id="cd00060">
    <property type="entry name" value="FHA"/>
    <property type="match status" value="1"/>
</dbReference>
<comment type="caution">
    <text evidence="2">The sequence shown here is derived from an EMBL/GenBank/DDBJ whole genome shotgun (WGS) entry which is preliminary data.</text>
</comment>
<dbReference type="Pfam" id="PF12937">
    <property type="entry name" value="F-box-like"/>
    <property type="match status" value="1"/>
</dbReference>
<protein>
    <recommendedName>
        <fullName evidence="1">F-box domain-containing protein</fullName>
    </recommendedName>
</protein>
<dbReference type="InterPro" id="IPR008984">
    <property type="entry name" value="SMAD_FHA_dom_sf"/>
</dbReference>
<gene>
    <name evidence="2" type="ORF">Fcan01_11046</name>
</gene>
<dbReference type="EMBL" id="LNIX01000005">
    <property type="protein sequence ID" value="OXA53793.1"/>
    <property type="molecule type" value="Genomic_DNA"/>
</dbReference>
<feature type="domain" description="F-box" evidence="1">
    <location>
        <begin position="244"/>
        <end position="269"/>
    </location>
</feature>
<sequence>MSAANAELLFRMTTNDEYWVEIVQRTSGKLPYTSIGDSVSRVIGNEPWLRFGVLHNFNGQKYTIGQAFESRETQGEYLFCFGPGVSKGSHCEIVCFNGSYYIQNVKPLQNETCETFINGTKLVRRQELQFGDLISLGVQFPDECRNITELKEYQNNARAVFWFMEVQPHSEYSRLPIQGWFWDWKRYTPYEKARANWLAGQKVNQFLPTFTRKSITPPNAMEIFQENEGHYGQAGWNTLDSLALSMIFDYLQSPRDVGNCRLVCSSWKEESTKRFNKVAQINFSLSDNFPSLRNRLSHYMLEKQTDESCTSPETILISCSLCLCSEECPVHTKHISETWQRSPGGKFFSDIETYLKQGFVKPGTKIRLRIENEIICEAGWERLKNVMKLGSQFIEQLDICVDEDLIVIKRVEVPQTIKKFSTLKSLDLKFLHSTTFIQRRPNFNPIEETAMKDWINSFIVRAPFLESLSIDIQRAVELRILKRFDRKLEILTLLNYIEEDDLVFNIPPTESVSLLSDIIEKFSPSLKLLELGLPSGVHGYIELAIFPKLKVFKINDDSFPNIKFPGVGINYNRYFPKLEELEVFLGFLESSDAGFLSYLEIFIPQNDFEVCGTLLKLKFPLLEIINKRASSRDRARKWWYELDIYSPTEMEDRNILARISKLFPNVRNSYLEKVRSHEKEEQLLSTIQNHGSTIPIVPAVRNRCT</sequence>
<dbReference type="AlphaFoldDB" id="A0A226E858"/>
<organism evidence="2 3">
    <name type="scientific">Folsomia candida</name>
    <name type="common">Springtail</name>
    <dbReference type="NCBI Taxonomy" id="158441"/>
    <lineage>
        <taxon>Eukaryota</taxon>
        <taxon>Metazoa</taxon>
        <taxon>Ecdysozoa</taxon>
        <taxon>Arthropoda</taxon>
        <taxon>Hexapoda</taxon>
        <taxon>Collembola</taxon>
        <taxon>Entomobryomorpha</taxon>
        <taxon>Isotomoidea</taxon>
        <taxon>Isotomidae</taxon>
        <taxon>Proisotominae</taxon>
        <taxon>Folsomia</taxon>
    </lineage>
</organism>